<keyword evidence="2" id="KW-1185">Reference proteome</keyword>
<name>A0A7T8BCP0_9SPIR</name>
<organism evidence="1 2">
    <name type="scientific">Breznakiella homolactica</name>
    <dbReference type="NCBI Taxonomy" id="2798577"/>
    <lineage>
        <taxon>Bacteria</taxon>
        <taxon>Pseudomonadati</taxon>
        <taxon>Spirochaetota</taxon>
        <taxon>Spirochaetia</taxon>
        <taxon>Spirochaetales</taxon>
        <taxon>Breznakiellaceae</taxon>
        <taxon>Breznakiella</taxon>
    </lineage>
</organism>
<dbReference type="Proteomes" id="UP000595917">
    <property type="component" value="Chromosome"/>
</dbReference>
<reference evidence="1" key="1">
    <citation type="submission" date="2021-01" db="EMBL/GenBank/DDBJ databases">
        <title>Description of Breznakiella homolactica.</title>
        <authorList>
            <person name="Song Y."/>
            <person name="Brune A."/>
        </authorList>
    </citation>
    <scope>NUCLEOTIDE SEQUENCE</scope>
    <source>
        <strain evidence="1">RmG30</strain>
    </source>
</reference>
<gene>
    <name evidence="1" type="primary">amrB</name>
    <name evidence="1" type="ORF">JFL75_05905</name>
</gene>
<sequence>MFCGAVSCEKKQETAEPVFFHTWESLGDLPGKTASAPVLHRPPQDAVPWAGTVSHHILADRLIDAWFRELAARRTVSVFFILSPSHWGLSTERFSLTAGSWRTGSGDVRSNGTIVRDVSRKLDVSGDDRVFAYEHGVSTLMPYIARYFPEAEAVCIAYTGDAPLNQPMAEKLTAALSPYFSEKSKDDFFLLISTDFSHHGGRETTAANDAKTEHFFAEPSARSWYAVVCDNVPGIYVLARLLPPRTRSCILYHTDSYRLSGEQEDDITSYFFSYFWE</sequence>
<dbReference type="AlphaFoldDB" id="A0A7T8BCP0"/>
<evidence type="ECO:0000313" key="1">
    <source>
        <dbReference type="EMBL" id="QQO11330.1"/>
    </source>
</evidence>
<dbReference type="InterPro" id="IPR002737">
    <property type="entry name" value="MEMO1_fam"/>
</dbReference>
<dbReference type="Gene3D" id="3.40.830.10">
    <property type="entry name" value="LigB-like"/>
    <property type="match status" value="1"/>
</dbReference>
<proteinExistence type="predicted"/>
<dbReference type="EMBL" id="CP067089">
    <property type="protein sequence ID" value="QQO11330.1"/>
    <property type="molecule type" value="Genomic_DNA"/>
</dbReference>
<accession>A0A7T8BCP0</accession>
<protein>
    <submittedName>
        <fullName evidence="1">AmmeMemoRadiSam system protein B</fullName>
    </submittedName>
</protein>
<evidence type="ECO:0000313" key="2">
    <source>
        <dbReference type="Proteomes" id="UP000595917"/>
    </source>
</evidence>
<dbReference type="Pfam" id="PF01875">
    <property type="entry name" value="Memo"/>
    <property type="match status" value="1"/>
</dbReference>
<dbReference type="NCBIfam" id="TIGR04336">
    <property type="entry name" value="AmmeMemoSam_B"/>
    <property type="match status" value="1"/>
</dbReference>
<dbReference type="KEGG" id="bhc:JFL75_05905"/>